<dbReference type="PROSITE" id="PS50088">
    <property type="entry name" value="ANK_REPEAT"/>
    <property type="match status" value="1"/>
</dbReference>
<evidence type="ECO:0000259" key="2">
    <source>
        <dbReference type="PROSITE" id="PS50011"/>
    </source>
</evidence>
<dbReference type="Pfam" id="PF00069">
    <property type="entry name" value="Pkinase"/>
    <property type="match status" value="1"/>
</dbReference>
<feature type="domain" description="Protein kinase" evidence="2">
    <location>
        <begin position="1"/>
        <end position="213"/>
    </location>
</feature>
<name>A0A0D0DLK6_9AGAM</name>
<evidence type="ECO:0000256" key="1">
    <source>
        <dbReference type="PROSITE-ProRule" id="PRU00023"/>
    </source>
</evidence>
<dbReference type="HOGENOM" id="CLU_1195217_0_0_1"/>
<evidence type="ECO:0000313" key="3">
    <source>
        <dbReference type="EMBL" id="KIK92208.1"/>
    </source>
</evidence>
<reference evidence="3 4" key="1">
    <citation type="submission" date="2014-04" db="EMBL/GenBank/DDBJ databases">
        <authorList>
            <consortium name="DOE Joint Genome Institute"/>
            <person name="Kuo A."/>
            <person name="Kohler A."/>
            <person name="Jargeat P."/>
            <person name="Nagy L.G."/>
            <person name="Floudas D."/>
            <person name="Copeland A."/>
            <person name="Barry K.W."/>
            <person name="Cichocki N."/>
            <person name="Veneault-Fourrey C."/>
            <person name="LaButti K."/>
            <person name="Lindquist E.A."/>
            <person name="Lipzen A."/>
            <person name="Lundell T."/>
            <person name="Morin E."/>
            <person name="Murat C."/>
            <person name="Sun H."/>
            <person name="Tunlid A."/>
            <person name="Henrissat B."/>
            <person name="Grigoriev I.V."/>
            <person name="Hibbett D.S."/>
            <person name="Martin F."/>
            <person name="Nordberg H.P."/>
            <person name="Cantor M.N."/>
            <person name="Hua S.X."/>
        </authorList>
    </citation>
    <scope>NUCLEOTIDE SEQUENCE [LARGE SCALE GENOMIC DNA]</scope>
    <source>
        <strain evidence="3 4">Ve08.2h10</strain>
    </source>
</reference>
<dbReference type="Gene3D" id="1.10.510.10">
    <property type="entry name" value="Transferase(Phosphotransferase) domain 1"/>
    <property type="match status" value="1"/>
</dbReference>
<protein>
    <recommendedName>
        <fullName evidence="2">Protein kinase domain-containing protein</fullName>
    </recommendedName>
</protein>
<keyword evidence="4" id="KW-1185">Reference proteome</keyword>
<keyword evidence="1" id="KW-0040">ANK repeat</keyword>
<proteinExistence type="predicted"/>
<dbReference type="Proteomes" id="UP000054538">
    <property type="component" value="Unassembled WGS sequence"/>
</dbReference>
<accession>A0A0D0DLK6</accession>
<dbReference type="InParanoid" id="A0A0D0DLK6"/>
<dbReference type="OrthoDB" id="3247966at2759"/>
<dbReference type="EMBL" id="KN825302">
    <property type="protein sequence ID" value="KIK92208.1"/>
    <property type="molecule type" value="Genomic_DNA"/>
</dbReference>
<gene>
    <name evidence="3" type="ORF">PAXRUDRAFT_13348</name>
</gene>
<dbReference type="InterPro" id="IPR002110">
    <property type="entry name" value="Ankyrin_rpt"/>
</dbReference>
<dbReference type="InterPro" id="IPR000719">
    <property type="entry name" value="Prot_kinase_dom"/>
</dbReference>
<feature type="repeat" description="ANK" evidence="1">
    <location>
        <begin position="194"/>
        <end position="226"/>
    </location>
</feature>
<organism evidence="3 4">
    <name type="scientific">Paxillus rubicundulus Ve08.2h10</name>
    <dbReference type="NCBI Taxonomy" id="930991"/>
    <lineage>
        <taxon>Eukaryota</taxon>
        <taxon>Fungi</taxon>
        <taxon>Dikarya</taxon>
        <taxon>Basidiomycota</taxon>
        <taxon>Agaricomycotina</taxon>
        <taxon>Agaricomycetes</taxon>
        <taxon>Agaricomycetidae</taxon>
        <taxon>Boletales</taxon>
        <taxon>Paxilineae</taxon>
        <taxon>Paxillaceae</taxon>
        <taxon>Paxillus</taxon>
    </lineage>
</organism>
<reference evidence="4" key="2">
    <citation type="submission" date="2015-01" db="EMBL/GenBank/DDBJ databases">
        <title>Evolutionary Origins and Diversification of the Mycorrhizal Mutualists.</title>
        <authorList>
            <consortium name="DOE Joint Genome Institute"/>
            <consortium name="Mycorrhizal Genomics Consortium"/>
            <person name="Kohler A."/>
            <person name="Kuo A."/>
            <person name="Nagy L.G."/>
            <person name="Floudas D."/>
            <person name="Copeland A."/>
            <person name="Barry K.W."/>
            <person name="Cichocki N."/>
            <person name="Veneault-Fourrey C."/>
            <person name="LaButti K."/>
            <person name="Lindquist E.A."/>
            <person name="Lipzen A."/>
            <person name="Lundell T."/>
            <person name="Morin E."/>
            <person name="Murat C."/>
            <person name="Riley R."/>
            <person name="Ohm R."/>
            <person name="Sun H."/>
            <person name="Tunlid A."/>
            <person name="Henrissat B."/>
            <person name="Grigoriev I.V."/>
            <person name="Hibbett D.S."/>
            <person name="Martin F."/>
        </authorList>
    </citation>
    <scope>NUCLEOTIDE SEQUENCE [LARGE SCALE GENOMIC DNA]</scope>
    <source>
        <strain evidence="4">Ve08.2h10</strain>
    </source>
</reference>
<dbReference type="AlphaFoldDB" id="A0A0D0DLK6"/>
<evidence type="ECO:0000313" key="4">
    <source>
        <dbReference type="Proteomes" id="UP000054538"/>
    </source>
</evidence>
<dbReference type="SUPFAM" id="SSF56112">
    <property type="entry name" value="Protein kinase-like (PK-like)"/>
    <property type="match status" value="1"/>
</dbReference>
<sequence>MDALSKDYVPLSRSSLSASAFTDIRKKLKDLHNGGFVHGDIRDTNILVNNNGKFMIVDFDWAGKINEARYPPYVNREDIWRPDETGVISLSHFSVKEYLMGELIYRQLPQYYIGSEEYAHEQLARLSMCYMSLVVGPRESVRNKRSSTDFEFMGDYVPDWTDSKHDFMPYIPVCFGSVSLTDKYLNCDPPAPNTGTNPLVYAAHFDKTQHARMLLSGGASVNAIGWAVGDFC</sequence>
<dbReference type="GO" id="GO:0004672">
    <property type="term" value="F:protein kinase activity"/>
    <property type="evidence" value="ECO:0007669"/>
    <property type="project" value="InterPro"/>
</dbReference>
<dbReference type="GO" id="GO:0005524">
    <property type="term" value="F:ATP binding"/>
    <property type="evidence" value="ECO:0007669"/>
    <property type="project" value="InterPro"/>
</dbReference>
<dbReference type="STRING" id="930991.A0A0D0DLK6"/>
<dbReference type="PROSITE" id="PS50011">
    <property type="entry name" value="PROTEIN_KINASE_DOM"/>
    <property type="match status" value="1"/>
</dbReference>
<dbReference type="InterPro" id="IPR011009">
    <property type="entry name" value="Kinase-like_dom_sf"/>
</dbReference>